<evidence type="ECO:0000313" key="2">
    <source>
        <dbReference type="Proteomes" id="UP000244855"/>
    </source>
</evidence>
<accession>A0A2V1DFZ7</accession>
<proteinExistence type="predicted"/>
<dbReference type="PANTHER" id="PTHR37474:SF1">
    <property type="entry name" value="2'-5' RNA LIGASE FAMILY PROTEIN"/>
    <property type="match status" value="1"/>
</dbReference>
<reference evidence="1 2" key="1">
    <citation type="journal article" date="2018" name="Sci. Rep.">
        <title>Comparative genomics provides insights into the lifestyle and reveals functional heterogeneity of dark septate endophytic fungi.</title>
        <authorList>
            <person name="Knapp D.G."/>
            <person name="Nemeth J.B."/>
            <person name="Barry K."/>
            <person name="Hainaut M."/>
            <person name="Henrissat B."/>
            <person name="Johnson J."/>
            <person name="Kuo A."/>
            <person name="Lim J.H.P."/>
            <person name="Lipzen A."/>
            <person name="Nolan M."/>
            <person name="Ohm R.A."/>
            <person name="Tamas L."/>
            <person name="Grigoriev I.V."/>
            <person name="Spatafora J.W."/>
            <person name="Nagy L.G."/>
            <person name="Kovacs G.M."/>
        </authorList>
    </citation>
    <scope>NUCLEOTIDE SEQUENCE [LARGE SCALE GENOMIC DNA]</scope>
    <source>
        <strain evidence="1 2">DSE2036</strain>
    </source>
</reference>
<dbReference type="EMBL" id="KZ805446">
    <property type="protein sequence ID" value="PVH97067.1"/>
    <property type="molecule type" value="Genomic_DNA"/>
</dbReference>
<dbReference type="AlphaFoldDB" id="A0A2V1DFZ7"/>
<dbReference type="Proteomes" id="UP000244855">
    <property type="component" value="Unassembled WGS sequence"/>
</dbReference>
<dbReference type="Gene3D" id="3.90.1140.10">
    <property type="entry name" value="Cyclic phosphodiesterase"/>
    <property type="match status" value="1"/>
</dbReference>
<organism evidence="1 2">
    <name type="scientific">Periconia macrospinosa</name>
    <dbReference type="NCBI Taxonomy" id="97972"/>
    <lineage>
        <taxon>Eukaryota</taxon>
        <taxon>Fungi</taxon>
        <taxon>Dikarya</taxon>
        <taxon>Ascomycota</taxon>
        <taxon>Pezizomycotina</taxon>
        <taxon>Dothideomycetes</taxon>
        <taxon>Pleosporomycetidae</taxon>
        <taxon>Pleosporales</taxon>
        <taxon>Massarineae</taxon>
        <taxon>Periconiaceae</taxon>
        <taxon>Periconia</taxon>
    </lineage>
</organism>
<name>A0A2V1DFZ7_9PLEO</name>
<dbReference type="SUPFAM" id="SSF55144">
    <property type="entry name" value="LigT-like"/>
    <property type="match status" value="1"/>
</dbReference>
<sequence>MAAQLAHHLSHKSALALLPHATITSPIELVRREHDKHFNRWPPHINLIYPFLASPSESQPTNSHMGEQNSPCLKQHIQQRIEKAVKTIPSFRTSLSADPPGVFSHGKRSKTVWLGPTSDRAGQLQAALQAEFSECDADTRPFVPHLSIGQAASDAGAQRLGETIRAQVLEFTKTQPVLDWDVDRVFVIERKGYHDRFRVVGAIELGEM</sequence>
<evidence type="ECO:0000313" key="1">
    <source>
        <dbReference type="EMBL" id="PVH97067.1"/>
    </source>
</evidence>
<dbReference type="Pfam" id="PF13563">
    <property type="entry name" value="2_5_RNA_ligase2"/>
    <property type="match status" value="1"/>
</dbReference>
<evidence type="ECO:0008006" key="3">
    <source>
        <dbReference type="Google" id="ProtNLM"/>
    </source>
</evidence>
<dbReference type="PANTHER" id="PTHR37474">
    <property type="entry name" value="RNA LIGASE/CYCLIC NUCLEOTIDE PHOSPHODIESTERASE"/>
    <property type="match status" value="1"/>
</dbReference>
<protein>
    <recommendedName>
        <fullName evidence="3">LigT-like protein</fullName>
    </recommendedName>
</protein>
<keyword evidence="2" id="KW-1185">Reference proteome</keyword>
<dbReference type="InterPro" id="IPR009097">
    <property type="entry name" value="Cyclic_Pdiesterase"/>
</dbReference>
<gene>
    <name evidence="1" type="ORF">DM02DRAFT_644385</name>
</gene>
<dbReference type="OrthoDB" id="10263155at2759"/>